<dbReference type="OrthoDB" id="9811615at2"/>
<comment type="caution">
    <text evidence="4">The sequence shown here is derived from an EMBL/GenBank/DDBJ whole genome shotgun (WGS) entry which is preliminary data.</text>
</comment>
<dbReference type="AlphaFoldDB" id="A0A326UT63"/>
<dbReference type="InterPro" id="IPR002068">
    <property type="entry name" value="A-crystallin/Hsp20_dom"/>
</dbReference>
<dbReference type="Pfam" id="PF00011">
    <property type="entry name" value="HSP20"/>
    <property type="match status" value="1"/>
</dbReference>
<dbReference type="Gene3D" id="2.60.40.790">
    <property type="match status" value="1"/>
</dbReference>
<accession>A0A326UT63</accession>
<reference evidence="4 5" key="1">
    <citation type="submission" date="2018-06" db="EMBL/GenBank/DDBJ databases">
        <title>Genomic Encyclopedia of Archaeal and Bacterial Type Strains, Phase II (KMG-II): from individual species to whole genera.</title>
        <authorList>
            <person name="Goeker M."/>
        </authorList>
    </citation>
    <scope>NUCLEOTIDE SEQUENCE [LARGE SCALE GENOMIC DNA]</scope>
    <source>
        <strain evidence="4 5">ATCC BAA-1881</strain>
    </source>
</reference>
<dbReference type="CDD" id="cd06464">
    <property type="entry name" value="ACD_sHsps-like"/>
    <property type="match status" value="1"/>
</dbReference>
<dbReference type="PANTHER" id="PTHR11527">
    <property type="entry name" value="HEAT-SHOCK PROTEIN 20 FAMILY MEMBER"/>
    <property type="match status" value="1"/>
</dbReference>
<sequence>MANITRYNPFQEFVSLREAMDRLFEDSFISPRSSSFIGRGVPANLYETPEEFVLQVPMPGVNPDDVEINVHQDAVNIKWETKNTIPDNATVHLRGWQSAQYQHSFSLPAPINSDKTEASYNEGILTLRFPKAEHAKARTIKVRSVK</sequence>
<comment type="similarity">
    <text evidence="1 2">Belongs to the small heat shock protein (HSP20) family.</text>
</comment>
<evidence type="ECO:0000313" key="4">
    <source>
        <dbReference type="EMBL" id="PZW35903.1"/>
    </source>
</evidence>
<name>A0A326UT63_THEHA</name>
<dbReference type="InterPro" id="IPR008978">
    <property type="entry name" value="HSP20-like_chaperone"/>
</dbReference>
<keyword evidence="5" id="KW-1185">Reference proteome</keyword>
<protein>
    <submittedName>
        <fullName evidence="4">HSP20 family protein</fullName>
    </submittedName>
</protein>
<dbReference type="RefSeq" id="WP_111317531.1">
    <property type="nucleotide sequence ID" value="NZ_BIFX01000001.1"/>
</dbReference>
<evidence type="ECO:0000256" key="2">
    <source>
        <dbReference type="RuleBase" id="RU003616"/>
    </source>
</evidence>
<evidence type="ECO:0000259" key="3">
    <source>
        <dbReference type="PROSITE" id="PS01031"/>
    </source>
</evidence>
<organism evidence="4 5">
    <name type="scientific">Thermosporothrix hazakensis</name>
    <dbReference type="NCBI Taxonomy" id="644383"/>
    <lineage>
        <taxon>Bacteria</taxon>
        <taxon>Bacillati</taxon>
        <taxon>Chloroflexota</taxon>
        <taxon>Ktedonobacteria</taxon>
        <taxon>Ktedonobacterales</taxon>
        <taxon>Thermosporotrichaceae</taxon>
        <taxon>Thermosporothrix</taxon>
    </lineage>
</organism>
<feature type="domain" description="SHSP" evidence="3">
    <location>
        <begin position="34"/>
        <end position="146"/>
    </location>
</feature>
<dbReference type="PROSITE" id="PS01031">
    <property type="entry name" value="SHSP"/>
    <property type="match status" value="1"/>
</dbReference>
<dbReference type="SUPFAM" id="SSF49764">
    <property type="entry name" value="HSP20-like chaperones"/>
    <property type="match status" value="1"/>
</dbReference>
<evidence type="ECO:0000313" key="5">
    <source>
        <dbReference type="Proteomes" id="UP000248806"/>
    </source>
</evidence>
<dbReference type="InterPro" id="IPR031107">
    <property type="entry name" value="Small_HSP"/>
</dbReference>
<dbReference type="Proteomes" id="UP000248806">
    <property type="component" value="Unassembled WGS sequence"/>
</dbReference>
<proteinExistence type="inferred from homology"/>
<evidence type="ECO:0000256" key="1">
    <source>
        <dbReference type="PROSITE-ProRule" id="PRU00285"/>
    </source>
</evidence>
<dbReference type="EMBL" id="QKUF01000001">
    <property type="protein sequence ID" value="PZW35903.1"/>
    <property type="molecule type" value="Genomic_DNA"/>
</dbReference>
<gene>
    <name evidence="4" type="ORF">EI42_00068</name>
</gene>